<keyword evidence="4" id="KW-0472">Membrane</keyword>
<feature type="coiled-coil region" evidence="3">
    <location>
        <begin position="179"/>
        <end position="206"/>
    </location>
</feature>
<sequence>MNNMQKNIAITVMFVLTLTSLFLVESNIIQALLTVVTFLVVVVLYWRRGNASKDLLESKRLELLELMEFKRNQVDINENTTHKAEQNFNKIIKRYQSMVLDDTRVAGEMVLLADKVAKGHYSCRIDADTDTPYVHVLRNSMNNMLDASEKNLDNAIYTLKQFSQGSFQARSEVNVEAKMAELLNNVNSLGEALESMQQKNEDSNKQIIESANTLNSTIENITNTTIVDFKNMIHDIVERIHNVSQKENEMVGALQELVQNANETKVILETIGDIAEQTNLLALNAAIEAARAGEHGRGFAVVADEVRKLAERTQKSLAETTATTNVLIQSISDSSDSLNKNADDVNSISDDINGVSNKMDEIIDILNKLND</sequence>
<name>A0A7M1AXE2_9BACT</name>
<dbReference type="PROSITE" id="PS50111">
    <property type="entry name" value="CHEMOTAXIS_TRANSDUC_2"/>
    <property type="match status" value="1"/>
</dbReference>
<evidence type="ECO:0000313" key="6">
    <source>
        <dbReference type="EMBL" id="QOP42085.1"/>
    </source>
</evidence>
<evidence type="ECO:0000256" key="4">
    <source>
        <dbReference type="SAM" id="Phobius"/>
    </source>
</evidence>
<evidence type="ECO:0000259" key="5">
    <source>
        <dbReference type="PROSITE" id="PS50111"/>
    </source>
</evidence>
<accession>A0A7M1AXE2</accession>
<reference evidence="6 7" key="1">
    <citation type="submission" date="2019-06" db="EMBL/GenBank/DDBJ databases">
        <title>Sulfurimonas gotlandica sp. nov., a chemoautotrophic and psychrotolerant epsilonproteobacterium isolated from a pelagic redoxcline, and an emended description of the genus Sulfurimonas.</title>
        <authorList>
            <person name="Wang S."/>
            <person name="Jiang L."/>
            <person name="Shao Z."/>
        </authorList>
    </citation>
    <scope>NUCLEOTIDE SEQUENCE [LARGE SCALE GENOMIC DNA]</scope>
    <source>
        <strain evidence="6 7">B2</strain>
    </source>
</reference>
<dbReference type="Pfam" id="PF00015">
    <property type="entry name" value="MCPsignal"/>
    <property type="match status" value="1"/>
</dbReference>
<dbReference type="Proteomes" id="UP000593910">
    <property type="component" value="Chromosome"/>
</dbReference>
<dbReference type="Gene3D" id="1.20.120.1530">
    <property type="match status" value="1"/>
</dbReference>
<evidence type="ECO:0000256" key="2">
    <source>
        <dbReference type="PROSITE-ProRule" id="PRU00284"/>
    </source>
</evidence>
<feature type="domain" description="Methyl-accepting transducer" evidence="5">
    <location>
        <begin position="174"/>
        <end position="371"/>
    </location>
</feature>
<evidence type="ECO:0000256" key="1">
    <source>
        <dbReference type="ARBA" id="ARBA00023224"/>
    </source>
</evidence>
<feature type="transmembrane region" description="Helical" evidence="4">
    <location>
        <begin position="29"/>
        <end position="46"/>
    </location>
</feature>
<dbReference type="GO" id="GO:0007165">
    <property type="term" value="P:signal transduction"/>
    <property type="evidence" value="ECO:0007669"/>
    <property type="project" value="UniProtKB-KW"/>
</dbReference>
<dbReference type="KEGG" id="smax:FJR03_10185"/>
<dbReference type="PANTHER" id="PTHR32089">
    <property type="entry name" value="METHYL-ACCEPTING CHEMOTAXIS PROTEIN MCPB"/>
    <property type="match status" value="1"/>
</dbReference>
<organism evidence="6 7">
    <name type="scientific">Sulfurimonas marina</name>
    <dbReference type="NCBI Taxonomy" id="2590551"/>
    <lineage>
        <taxon>Bacteria</taxon>
        <taxon>Pseudomonadati</taxon>
        <taxon>Campylobacterota</taxon>
        <taxon>Epsilonproteobacteria</taxon>
        <taxon>Campylobacterales</taxon>
        <taxon>Sulfurimonadaceae</taxon>
        <taxon>Sulfurimonas</taxon>
    </lineage>
</organism>
<dbReference type="Gene3D" id="1.10.287.950">
    <property type="entry name" value="Methyl-accepting chemotaxis protein"/>
    <property type="match status" value="1"/>
</dbReference>
<dbReference type="EMBL" id="CP041165">
    <property type="protein sequence ID" value="QOP42085.1"/>
    <property type="molecule type" value="Genomic_DNA"/>
</dbReference>
<keyword evidence="3" id="KW-0175">Coiled coil</keyword>
<proteinExistence type="predicted"/>
<keyword evidence="7" id="KW-1185">Reference proteome</keyword>
<gene>
    <name evidence="6" type="ORF">FJR03_10185</name>
</gene>
<evidence type="ECO:0000313" key="7">
    <source>
        <dbReference type="Proteomes" id="UP000593910"/>
    </source>
</evidence>
<dbReference type="AlphaFoldDB" id="A0A7M1AXE2"/>
<keyword evidence="1 2" id="KW-0807">Transducer</keyword>
<dbReference type="PANTHER" id="PTHR32089:SF112">
    <property type="entry name" value="LYSOZYME-LIKE PROTEIN-RELATED"/>
    <property type="match status" value="1"/>
</dbReference>
<protein>
    <submittedName>
        <fullName evidence="6">Chemotaxis protein</fullName>
    </submittedName>
</protein>
<dbReference type="GO" id="GO:0016020">
    <property type="term" value="C:membrane"/>
    <property type="evidence" value="ECO:0007669"/>
    <property type="project" value="InterPro"/>
</dbReference>
<keyword evidence="4" id="KW-0812">Transmembrane</keyword>
<dbReference type="InterPro" id="IPR004089">
    <property type="entry name" value="MCPsignal_dom"/>
</dbReference>
<dbReference type="SMART" id="SM00283">
    <property type="entry name" value="MA"/>
    <property type="match status" value="1"/>
</dbReference>
<evidence type="ECO:0000256" key="3">
    <source>
        <dbReference type="SAM" id="Coils"/>
    </source>
</evidence>
<keyword evidence="4" id="KW-1133">Transmembrane helix</keyword>
<feature type="transmembrane region" description="Helical" evidence="4">
    <location>
        <begin position="7"/>
        <end position="23"/>
    </location>
</feature>
<dbReference type="SUPFAM" id="SSF58104">
    <property type="entry name" value="Methyl-accepting chemotaxis protein (MCP) signaling domain"/>
    <property type="match status" value="1"/>
</dbReference>
<dbReference type="RefSeq" id="WP_193113406.1">
    <property type="nucleotide sequence ID" value="NZ_CP041165.1"/>
</dbReference>